<keyword evidence="3" id="KW-1185">Reference proteome</keyword>
<organism evidence="2 3">
    <name type="scientific">Hermanssonia centrifuga</name>
    <dbReference type="NCBI Taxonomy" id="98765"/>
    <lineage>
        <taxon>Eukaryota</taxon>
        <taxon>Fungi</taxon>
        <taxon>Dikarya</taxon>
        <taxon>Basidiomycota</taxon>
        <taxon>Agaricomycotina</taxon>
        <taxon>Agaricomycetes</taxon>
        <taxon>Polyporales</taxon>
        <taxon>Meruliaceae</taxon>
        <taxon>Hermanssonia</taxon>
    </lineage>
</organism>
<accession>A0A2R6RZA7</accession>
<sequence length="105" mass="11215">MSHLFLKCKSAGGLTDPPVSHMYKTAQQGPSHSAPPPPFPSLHTVDRPGSYVGRSTLNIAFVASALTRSRYQLDILAVHNKLAELYAVEDVEPMTPGNEGGASRA</sequence>
<proteinExistence type="predicted"/>
<dbReference type="AlphaFoldDB" id="A0A2R6RZA7"/>
<dbReference type="Proteomes" id="UP000186601">
    <property type="component" value="Unassembled WGS sequence"/>
</dbReference>
<protein>
    <submittedName>
        <fullName evidence="2">Uncharacterized protein</fullName>
    </submittedName>
</protein>
<gene>
    <name evidence="2" type="ORF">PHLCEN_2v1702</name>
</gene>
<evidence type="ECO:0000313" key="3">
    <source>
        <dbReference type="Proteomes" id="UP000186601"/>
    </source>
</evidence>
<name>A0A2R6RZA7_9APHY</name>
<comment type="caution">
    <text evidence="2">The sequence shown here is derived from an EMBL/GenBank/DDBJ whole genome shotgun (WGS) entry which is preliminary data.</text>
</comment>
<reference evidence="2 3" key="1">
    <citation type="submission" date="2018-02" db="EMBL/GenBank/DDBJ databases">
        <title>Genome sequence of the basidiomycete white-rot fungus Phlebia centrifuga.</title>
        <authorList>
            <person name="Granchi Z."/>
            <person name="Peng M."/>
            <person name="de Vries R.P."/>
            <person name="Hilden K."/>
            <person name="Makela M.R."/>
            <person name="Grigoriev I."/>
            <person name="Riley R."/>
        </authorList>
    </citation>
    <scope>NUCLEOTIDE SEQUENCE [LARGE SCALE GENOMIC DNA]</scope>
    <source>
        <strain evidence="2 3">FBCC195</strain>
    </source>
</reference>
<evidence type="ECO:0000313" key="2">
    <source>
        <dbReference type="EMBL" id="PSS35365.1"/>
    </source>
</evidence>
<feature type="region of interest" description="Disordered" evidence="1">
    <location>
        <begin position="9"/>
        <end position="47"/>
    </location>
</feature>
<dbReference type="EMBL" id="MLYV02000137">
    <property type="protein sequence ID" value="PSS35365.1"/>
    <property type="molecule type" value="Genomic_DNA"/>
</dbReference>
<evidence type="ECO:0000256" key="1">
    <source>
        <dbReference type="SAM" id="MobiDB-lite"/>
    </source>
</evidence>